<dbReference type="AlphaFoldDB" id="M7SVZ3"/>
<evidence type="ECO:0000313" key="2">
    <source>
        <dbReference type="EMBL" id="EMR70779.1"/>
    </source>
</evidence>
<gene>
    <name evidence="2" type="ORF">UCREL1_2184</name>
</gene>
<reference evidence="3" key="1">
    <citation type="journal article" date="2013" name="Genome Announc.">
        <title>Draft genome sequence of the grapevine dieback fungus Eutypa lata UCR-EL1.</title>
        <authorList>
            <person name="Blanco-Ulate B."/>
            <person name="Rolshausen P.E."/>
            <person name="Cantu D."/>
        </authorList>
    </citation>
    <scope>NUCLEOTIDE SEQUENCE [LARGE SCALE GENOMIC DNA]</scope>
    <source>
        <strain evidence="3">UCR-EL1</strain>
    </source>
</reference>
<dbReference type="Proteomes" id="UP000012174">
    <property type="component" value="Unassembled WGS sequence"/>
</dbReference>
<dbReference type="KEGG" id="ela:UCREL1_2184"/>
<feature type="compositionally biased region" description="Pro residues" evidence="1">
    <location>
        <begin position="93"/>
        <end position="106"/>
    </location>
</feature>
<dbReference type="HOGENOM" id="CLU_1189926_0_0_1"/>
<dbReference type="EMBL" id="KB705783">
    <property type="protein sequence ID" value="EMR70779.1"/>
    <property type="molecule type" value="Genomic_DNA"/>
</dbReference>
<feature type="region of interest" description="Disordered" evidence="1">
    <location>
        <begin position="24"/>
        <end position="106"/>
    </location>
</feature>
<evidence type="ECO:0000313" key="3">
    <source>
        <dbReference type="Proteomes" id="UP000012174"/>
    </source>
</evidence>
<organism evidence="2 3">
    <name type="scientific">Eutypa lata (strain UCR-EL1)</name>
    <name type="common">Grapevine dieback disease fungus</name>
    <name type="synonym">Eutypa armeniacae</name>
    <dbReference type="NCBI Taxonomy" id="1287681"/>
    <lineage>
        <taxon>Eukaryota</taxon>
        <taxon>Fungi</taxon>
        <taxon>Dikarya</taxon>
        <taxon>Ascomycota</taxon>
        <taxon>Pezizomycotina</taxon>
        <taxon>Sordariomycetes</taxon>
        <taxon>Xylariomycetidae</taxon>
        <taxon>Xylariales</taxon>
        <taxon>Diatrypaceae</taxon>
        <taxon>Eutypa</taxon>
    </lineage>
</organism>
<sequence>MTYGTKLRAFLSVGQTAISEAWTILKSPTPSSPSKPQEPQAKPRPTETERISKFDKIINSNILRQKKPTTTKDTKGKGPAVIIHSRSSSPLRTPSPSPSPSSPLLPFPPLTKPIPVPLVSPAREFRDALQDGMLRWRIQEILGTRHGGGCNESELSWNYHEKADAFSVFVRTFGYRGPEIDAALDGAVDEFLPPEIAARTVVFWEAFQPGDKKILRKRRLDRGSLTKARADTY</sequence>
<feature type="compositionally biased region" description="Basic and acidic residues" evidence="1">
    <location>
        <begin position="44"/>
        <end position="56"/>
    </location>
</feature>
<proteinExistence type="predicted"/>
<evidence type="ECO:0000256" key="1">
    <source>
        <dbReference type="SAM" id="MobiDB-lite"/>
    </source>
</evidence>
<name>M7SVZ3_EUTLA</name>
<accession>M7SVZ3</accession>
<keyword evidence="3" id="KW-1185">Reference proteome</keyword>
<feature type="compositionally biased region" description="Low complexity" evidence="1">
    <location>
        <begin position="26"/>
        <end position="40"/>
    </location>
</feature>
<protein>
    <submittedName>
        <fullName evidence="2">Uncharacterized protein</fullName>
    </submittedName>
</protein>